<sequence>MWTWCARPEGGTGPGTGRGGEGQFCAPGSQIFPEINPMRQMEQNGHHVANVWVHSLKTLQCFEAIVNSLNINHSGGPSRCSHDSRGEAQTEHIQLLALPGYLAGSEWDYLRKPVTRTRSRMPVVKLACLFHDTGKLETRAVGGGGRFTFYNYHTAGATVAAAIGGGCAFPAGRWTCCPGWCGATWTPSSCTNPARSEAGRPTAQRCPNYSPHPLPVYSCAKSIRWWGT</sequence>
<reference evidence="3" key="1">
    <citation type="submission" date="2016-11" db="EMBL/GenBank/DDBJ databases">
        <authorList>
            <person name="Varghese N."/>
            <person name="Submissions S."/>
        </authorList>
    </citation>
    <scope>NUCLEOTIDE SEQUENCE [LARGE SCALE GENOMIC DNA]</scope>
    <source>
        <strain evidence="3">DSM 16057</strain>
    </source>
</reference>
<evidence type="ECO:0008006" key="4">
    <source>
        <dbReference type="Google" id="ProtNLM"/>
    </source>
</evidence>
<accession>A0A1M6C5P9</accession>
<organism evidence="2 3">
    <name type="scientific">Desulfofundulus thermosubterraneus DSM 16057</name>
    <dbReference type="NCBI Taxonomy" id="1121432"/>
    <lineage>
        <taxon>Bacteria</taxon>
        <taxon>Bacillati</taxon>
        <taxon>Bacillota</taxon>
        <taxon>Clostridia</taxon>
        <taxon>Eubacteriales</taxon>
        <taxon>Peptococcaceae</taxon>
        <taxon>Desulfofundulus</taxon>
    </lineage>
</organism>
<name>A0A1M6C5P9_9FIRM</name>
<evidence type="ECO:0000313" key="2">
    <source>
        <dbReference type="EMBL" id="SHI56350.1"/>
    </source>
</evidence>
<dbReference type="Proteomes" id="UP000184529">
    <property type="component" value="Unassembled WGS sequence"/>
</dbReference>
<protein>
    <recommendedName>
        <fullName evidence="4">HD domain-containing protein</fullName>
    </recommendedName>
</protein>
<proteinExistence type="predicted"/>
<evidence type="ECO:0000313" key="3">
    <source>
        <dbReference type="Proteomes" id="UP000184529"/>
    </source>
</evidence>
<keyword evidence="3" id="KW-1185">Reference proteome</keyword>
<dbReference type="AlphaFoldDB" id="A0A1M6C5P9"/>
<dbReference type="EMBL" id="FQZM01000006">
    <property type="protein sequence ID" value="SHI56350.1"/>
    <property type="molecule type" value="Genomic_DNA"/>
</dbReference>
<dbReference type="Gene3D" id="1.10.3090.10">
    <property type="entry name" value="cca-adding enzyme, domain 2"/>
    <property type="match status" value="1"/>
</dbReference>
<dbReference type="STRING" id="1121432.SAMN02745219_00605"/>
<feature type="region of interest" description="Disordered" evidence="1">
    <location>
        <begin position="1"/>
        <end position="22"/>
    </location>
</feature>
<evidence type="ECO:0000256" key="1">
    <source>
        <dbReference type="SAM" id="MobiDB-lite"/>
    </source>
</evidence>
<feature type="compositionally biased region" description="Gly residues" evidence="1">
    <location>
        <begin position="10"/>
        <end position="22"/>
    </location>
</feature>
<gene>
    <name evidence="2" type="ORF">SAMN02745219_00605</name>
</gene>